<dbReference type="RefSeq" id="WP_340235065.1">
    <property type="nucleotide sequence ID" value="NZ_JBBEWC010000003.1"/>
</dbReference>
<dbReference type="EMBL" id="JBHULC010000008">
    <property type="protein sequence ID" value="MFD2520933.1"/>
    <property type="molecule type" value="Genomic_DNA"/>
</dbReference>
<name>A0ABW5J5W7_9BACT</name>
<accession>A0ABW5J5W7</accession>
<dbReference type="Gene3D" id="3.40.50.2300">
    <property type="match status" value="1"/>
</dbReference>
<organism evidence="1 2">
    <name type="scientific">Emticicia soli</name>
    <dbReference type="NCBI Taxonomy" id="2027878"/>
    <lineage>
        <taxon>Bacteria</taxon>
        <taxon>Pseudomonadati</taxon>
        <taxon>Bacteroidota</taxon>
        <taxon>Cytophagia</taxon>
        <taxon>Cytophagales</taxon>
        <taxon>Leadbetterellaceae</taxon>
        <taxon>Emticicia</taxon>
    </lineage>
</organism>
<dbReference type="InterPro" id="IPR036196">
    <property type="entry name" value="Ptyr_pPase_sf"/>
</dbReference>
<evidence type="ECO:0000313" key="1">
    <source>
        <dbReference type="EMBL" id="MFD2520933.1"/>
    </source>
</evidence>
<reference evidence="2" key="1">
    <citation type="journal article" date="2019" name="Int. J. Syst. Evol. Microbiol.">
        <title>The Global Catalogue of Microorganisms (GCM) 10K type strain sequencing project: providing services to taxonomists for standard genome sequencing and annotation.</title>
        <authorList>
            <consortium name="The Broad Institute Genomics Platform"/>
            <consortium name="The Broad Institute Genome Sequencing Center for Infectious Disease"/>
            <person name="Wu L."/>
            <person name="Ma J."/>
        </authorList>
    </citation>
    <scope>NUCLEOTIDE SEQUENCE [LARGE SCALE GENOMIC DNA]</scope>
    <source>
        <strain evidence="2">KCTC 52344</strain>
    </source>
</reference>
<dbReference type="Proteomes" id="UP001597510">
    <property type="component" value="Unassembled WGS sequence"/>
</dbReference>
<protein>
    <submittedName>
        <fullName evidence="1">Low molecular weight protein tyrosine phosphatase family protein</fullName>
    </submittedName>
</protein>
<keyword evidence="2" id="KW-1185">Reference proteome</keyword>
<dbReference type="InterPro" id="IPR016919">
    <property type="entry name" value="UCP029416_PTP"/>
</dbReference>
<dbReference type="SUPFAM" id="SSF52788">
    <property type="entry name" value="Phosphotyrosine protein phosphatases I"/>
    <property type="match status" value="1"/>
</dbReference>
<dbReference type="PIRSF" id="PIRSF029416">
    <property type="entry name" value="UCP029416_PTP"/>
    <property type="match status" value="1"/>
</dbReference>
<gene>
    <name evidence="1" type="ORF">ACFSR2_08570</name>
</gene>
<comment type="caution">
    <text evidence="1">The sequence shown here is derived from an EMBL/GenBank/DDBJ whole genome shotgun (WGS) entry which is preliminary data.</text>
</comment>
<evidence type="ECO:0000313" key="2">
    <source>
        <dbReference type="Proteomes" id="UP001597510"/>
    </source>
</evidence>
<proteinExistence type="predicted"/>
<sequence>METAQKLKIIFICTINRMRSATAHEIYKTDARFEVASAGTHESARNVVSLTLLEWADTIVVMEKHHRNYIRKHFPDIYQTKRIVCLYIPDEYDYMQAELIDLLKDKFESAYARGLLN</sequence>